<evidence type="ECO:0000256" key="1">
    <source>
        <dbReference type="ARBA" id="ARBA00001947"/>
    </source>
</evidence>
<dbReference type="InterPro" id="IPR001261">
    <property type="entry name" value="ArgE/DapE_CS"/>
</dbReference>
<dbReference type="InterPro" id="IPR017150">
    <property type="entry name" value="Pept_M20_glutamate_carboxypep"/>
</dbReference>
<dbReference type="Pfam" id="PF01546">
    <property type="entry name" value="Peptidase_M20"/>
    <property type="match status" value="1"/>
</dbReference>
<name>A0ABW2NDN1_9BACL</name>
<dbReference type="Proteomes" id="UP001596483">
    <property type="component" value="Unassembled WGS sequence"/>
</dbReference>
<accession>A0ABW2NDN1</accession>
<evidence type="ECO:0000313" key="6">
    <source>
        <dbReference type="EMBL" id="MFC7365238.1"/>
    </source>
</evidence>
<organism evidence="6 7">
    <name type="scientific">Bhargavaea changchunensis</name>
    <dbReference type="NCBI Taxonomy" id="2134037"/>
    <lineage>
        <taxon>Bacteria</taxon>
        <taxon>Bacillati</taxon>
        <taxon>Bacillota</taxon>
        <taxon>Bacilli</taxon>
        <taxon>Bacillales</taxon>
        <taxon>Caryophanaceae</taxon>
        <taxon>Bhargavaea</taxon>
    </lineage>
</organism>
<comment type="caution">
    <text evidence="6">The sequence shown here is derived from an EMBL/GenBank/DDBJ whole genome shotgun (WGS) entry which is preliminary data.</text>
</comment>
<dbReference type="PIRSF" id="PIRSF037238">
    <property type="entry name" value="Carboxypeptidase_G2"/>
    <property type="match status" value="1"/>
</dbReference>
<keyword evidence="7" id="KW-1185">Reference proteome</keyword>
<dbReference type="InterPro" id="IPR002933">
    <property type="entry name" value="Peptidase_M20"/>
</dbReference>
<keyword evidence="2" id="KW-0479">Metal-binding</keyword>
<reference evidence="7" key="1">
    <citation type="journal article" date="2019" name="Int. J. Syst. Evol. Microbiol.">
        <title>The Global Catalogue of Microorganisms (GCM) 10K type strain sequencing project: providing services to taxonomists for standard genome sequencing and annotation.</title>
        <authorList>
            <consortium name="The Broad Institute Genomics Platform"/>
            <consortium name="The Broad Institute Genome Sequencing Center for Infectious Disease"/>
            <person name="Wu L."/>
            <person name="Ma J."/>
        </authorList>
    </citation>
    <scope>NUCLEOTIDE SEQUENCE [LARGE SCALE GENOMIC DNA]</scope>
    <source>
        <strain evidence="7">JCM 4738</strain>
    </source>
</reference>
<comment type="cofactor">
    <cofactor evidence="1">
        <name>Zn(2+)</name>
        <dbReference type="ChEBI" id="CHEBI:29105"/>
    </cofactor>
</comment>
<dbReference type="PROSITE" id="PS00758">
    <property type="entry name" value="ARGE_DAPE_CPG2_1"/>
    <property type="match status" value="1"/>
</dbReference>
<evidence type="ECO:0000313" key="7">
    <source>
        <dbReference type="Proteomes" id="UP001596483"/>
    </source>
</evidence>
<gene>
    <name evidence="6" type="ORF">ACFQQH_08930</name>
</gene>
<dbReference type="PANTHER" id="PTHR43808">
    <property type="entry name" value="ACETYLORNITHINE DEACETYLASE"/>
    <property type="match status" value="1"/>
</dbReference>
<feature type="domain" description="Peptidase M20 dimerisation" evidence="5">
    <location>
        <begin position="187"/>
        <end position="272"/>
    </location>
</feature>
<keyword evidence="3" id="KW-0378">Hydrolase</keyword>
<dbReference type="Gene3D" id="3.40.630.10">
    <property type="entry name" value="Zn peptidases"/>
    <property type="match status" value="1"/>
</dbReference>
<sequence>MTEAKRLLDYMERHTNEFLRILREVVEIETPTEGDKEDLTRCRNYFQDLFSKIGFSCRIIPSNDARYGDHLLMELGTGDEQVLFVGHYDTVYEKGAFGPLWRQEGNKVWGPGVLDMKGGDVQVYMIAKALKELDLLPENKKIVFFLSSDEEAGSYSSHKHYKEQAKKSNAAFVMESARGDDVGGLKIGRFGRGNYTFVAEGKPAHSGQEPENAQSGLKELARQAVYLESLTDMDKGVVVACTCLKSGNAGWPTVPGDGELTIDARFASAELAQEYDLLFQNLKPFNDQVKIKTIGGIEKPPFDQENPIHKDLYERAIEVGSELGLEMNGIVTRGGSDGNFTASVGCPTLDGMGMSGDFVHQPGKEYINTDHFAVRTAFAARMVLEVLGIKPDQIAEVHSGKYNE</sequence>
<dbReference type="InterPro" id="IPR050072">
    <property type="entry name" value="Peptidase_M20A"/>
</dbReference>
<protein>
    <submittedName>
        <fullName evidence="6">M20/M25/M40 family metallo-hydrolase</fullName>
    </submittedName>
</protein>
<dbReference type="PANTHER" id="PTHR43808:SF9">
    <property type="entry name" value="BLL0789 PROTEIN"/>
    <property type="match status" value="1"/>
</dbReference>
<dbReference type="RefSeq" id="WP_157296151.1">
    <property type="nucleotide sequence ID" value="NZ_JBHTCT010000026.1"/>
</dbReference>
<evidence type="ECO:0000256" key="3">
    <source>
        <dbReference type="ARBA" id="ARBA00022801"/>
    </source>
</evidence>
<dbReference type="Pfam" id="PF07687">
    <property type="entry name" value="M20_dimer"/>
    <property type="match status" value="1"/>
</dbReference>
<dbReference type="Gene3D" id="3.30.70.360">
    <property type="match status" value="1"/>
</dbReference>
<dbReference type="InterPro" id="IPR011650">
    <property type="entry name" value="Peptidase_M20_dimer"/>
</dbReference>
<dbReference type="SUPFAM" id="SSF55031">
    <property type="entry name" value="Bacterial exopeptidase dimerisation domain"/>
    <property type="match status" value="1"/>
</dbReference>
<proteinExistence type="predicted"/>
<evidence type="ECO:0000259" key="5">
    <source>
        <dbReference type="Pfam" id="PF07687"/>
    </source>
</evidence>
<dbReference type="SUPFAM" id="SSF53187">
    <property type="entry name" value="Zn-dependent exopeptidases"/>
    <property type="match status" value="1"/>
</dbReference>
<evidence type="ECO:0000256" key="2">
    <source>
        <dbReference type="ARBA" id="ARBA00022723"/>
    </source>
</evidence>
<dbReference type="EMBL" id="JBHTCT010000026">
    <property type="protein sequence ID" value="MFC7365238.1"/>
    <property type="molecule type" value="Genomic_DNA"/>
</dbReference>
<evidence type="ECO:0000256" key="4">
    <source>
        <dbReference type="ARBA" id="ARBA00022833"/>
    </source>
</evidence>
<dbReference type="InterPro" id="IPR036264">
    <property type="entry name" value="Bact_exopeptidase_dim_dom"/>
</dbReference>
<keyword evidence="4" id="KW-0862">Zinc</keyword>